<organism evidence="8 9">
    <name type="scientific">Glomus cerebriforme</name>
    <dbReference type="NCBI Taxonomy" id="658196"/>
    <lineage>
        <taxon>Eukaryota</taxon>
        <taxon>Fungi</taxon>
        <taxon>Fungi incertae sedis</taxon>
        <taxon>Mucoromycota</taxon>
        <taxon>Glomeromycotina</taxon>
        <taxon>Glomeromycetes</taxon>
        <taxon>Glomerales</taxon>
        <taxon>Glomeraceae</taxon>
        <taxon>Glomus</taxon>
    </lineage>
</organism>
<feature type="domain" description="GRF-type" evidence="7">
    <location>
        <begin position="60"/>
        <end position="106"/>
    </location>
</feature>
<keyword evidence="2 4" id="KW-0863">Zinc-finger</keyword>
<comment type="caution">
    <text evidence="8">The sequence shown here is derived from an EMBL/GenBank/DDBJ whole genome shotgun (WGS) entry which is preliminary data.</text>
</comment>
<accession>A0A397S4Y5</accession>
<sequence>MEATTSDCQIPNENFHSQNVSTEFSTPRNSSALQINSTSQSTTDDTTIQQSEQRKYVRNCNCGLEPILREAKANTPNKGRFFWSCRRFGGPNHLRRCNFFRWDSSPTQNASSTALNTPEMLHVLIESMGTSSFLSNTNTNNHDDDNNNDYNDDVNNGEVNLSPLSDQLTRNEVVMPRSIAHTRVATTTITPHQRVSLQAPSNTVNRTITAAGTDDTHSITGDIYNRRPAIFSNWENVPKYSTPQLLDIVQNHLVQQDKNYQQWYNATQIAKQDLEEARKEVEKLMRELDIANRENDLCKREHDVLKAEKRLLKFENDELKKENQELKRRH</sequence>
<feature type="region of interest" description="Disordered" evidence="6">
    <location>
        <begin position="1"/>
        <end position="46"/>
    </location>
</feature>
<evidence type="ECO:0000256" key="3">
    <source>
        <dbReference type="ARBA" id="ARBA00022833"/>
    </source>
</evidence>
<evidence type="ECO:0000259" key="7">
    <source>
        <dbReference type="PROSITE" id="PS51999"/>
    </source>
</evidence>
<evidence type="ECO:0000256" key="5">
    <source>
        <dbReference type="SAM" id="Coils"/>
    </source>
</evidence>
<dbReference type="GO" id="GO:0008270">
    <property type="term" value="F:zinc ion binding"/>
    <property type="evidence" value="ECO:0007669"/>
    <property type="project" value="UniProtKB-KW"/>
</dbReference>
<feature type="compositionally biased region" description="Polar residues" evidence="6">
    <location>
        <begin position="157"/>
        <end position="167"/>
    </location>
</feature>
<protein>
    <recommendedName>
        <fullName evidence="7">GRF-type domain-containing protein</fullName>
    </recommendedName>
</protein>
<reference evidence="8 9" key="1">
    <citation type="submission" date="2018-06" db="EMBL/GenBank/DDBJ databases">
        <title>Comparative genomics reveals the genomic features of Rhizophagus irregularis, R. cerebriforme, R. diaphanum and Gigaspora rosea, and their symbiotic lifestyle signature.</title>
        <authorList>
            <person name="Morin E."/>
            <person name="San Clemente H."/>
            <person name="Chen E.C.H."/>
            <person name="De La Providencia I."/>
            <person name="Hainaut M."/>
            <person name="Kuo A."/>
            <person name="Kohler A."/>
            <person name="Murat C."/>
            <person name="Tang N."/>
            <person name="Roy S."/>
            <person name="Loubradou J."/>
            <person name="Henrissat B."/>
            <person name="Grigoriev I.V."/>
            <person name="Corradi N."/>
            <person name="Roux C."/>
            <person name="Martin F.M."/>
        </authorList>
    </citation>
    <scope>NUCLEOTIDE SEQUENCE [LARGE SCALE GENOMIC DNA]</scope>
    <source>
        <strain evidence="8 9">DAOM 227022</strain>
    </source>
</reference>
<evidence type="ECO:0000256" key="2">
    <source>
        <dbReference type="ARBA" id="ARBA00022771"/>
    </source>
</evidence>
<evidence type="ECO:0000256" key="6">
    <source>
        <dbReference type="SAM" id="MobiDB-lite"/>
    </source>
</evidence>
<keyword evidence="1" id="KW-0479">Metal-binding</keyword>
<dbReference type="InterPro" id="IPR010666">
    <property type="entry name" value="Znf_GRF"/>
</dbReference>
<dbReference type="EMBL" id="QKYT01000947">
    <property type="protein sequence ID" value="RIA80542.1"/>
    <property type="molecule type" value="Genomic_DNA"/>
</dbReference>
<name>A0A397S4Y5_9GLOM</name>
<evidence type="ECO:0000313" key="9">
    <source>
        <dbReference type="Proteomes" id="UP000265703"/>
    </source>
</evidence>
<evidence type="ECO:0000313" key="8">
    <source>
        <dbReference type="EMBL" id="RIA80542.1"/>
    </source>
</evidence>
<dbReference type="PROSITE" id="PS51999">
    <property type="entry name" value="ZF_GRF"/>
    <property type="match status" value="1"/>
</dbReference>
<evidence type="ECO:0000256" key="1">
    <source>
        <dbReference type="ARBA" id="ARBA00022723"/>
    </source>
</evidence>
<dbReference type="OrthoDB" id="2362996at2759"/>
<feature type="coiled-coil region" evidence="5">
    <location>
        <begin position="260"/>
        <end position="329"/>
    </location>
</feature>
<dbReference type="Pfam" id="PF06839">
    <property type="entry name" value="Zn_ribbon_GRF"/>
    <property type="match status" value="1"/>
</dbReference>
<gene>
    <name evidence="8" type="ORF">C1645_838518</name>
</gene>
<keyword evidence="5" id="KW-0175">Coiled coil</keyword>
<evidence type="ECO:0000256" key="4">
    <source>
        <dbReference type="PROSITE-ProRule" id="PRU01343"/>
    </source>
</evidence>
<dbReference type="Proteomes" id="UP000265703">
    <property type="component" value="Unassembled WGS sequence"/>
</dbReference>
<keyword evidence="3" id="KW-0862">Zinc</keyword>
<proteinExistence type="predicted"/>
<keyword evidence="9" id="KW-1185">Reference proteome</keyword>
<feature type="compositionally biased region" description="Low complexity" evidence="6">
    <location>
        <begin position="34"/>
        <end position="46"/>
    </location>
</feature>
<feature type="compositionally biased region" description="Polar residues" evidence="6">
    <location>
        <begin position="1"/>
        <end position="33"/>
    </location>
</feature>
<dbReference type="AlphaFoldDB" id="A0A397S4Y5"/>
<feature type="region of interest" description="Disordered" evidence="6">
    <location>
        <begin position="134"/>
        <end position="167"/>
    </location>
</feature>